<dbReference type="Gene3D" id="3.10.350.10">
    <property type="entry name" value="LysM domain"/>
    <property type="match status" value="2"/>
</dbReference>
<dbReference type="Pfam" id="PF01476">
    <property type="entry name" value="LysM"/>
    <property type="match status" value="2"/>
</dbReference>
<dbReference type="SMART" id="SM00257">
    <property type="entry name" value="LysM"/>
    <property type="match status" value="2"/>
</dbReference>
<dbReference type="GO" id="GO:0004222">
    <property type="term" value="F:metalloendopeptidase activity"/>
    <property type="evidence" value="ECO:0007669"/>
    <property type="project" value="TreeGrafter"/>
</dbReference>
<dbReference type="Proteomes" id="UP000176241">
    <property type="component" value="Unassembled WGS sequence"/>
</dbReference>
<evidence type="ECO:0000259" key="3">
    <source>
        <dbReference type="PROSITE" id="PS51782"/>
    </source>
</evidence>
<feature type="domain" description="LysM" evidence="3">
    <location>
        <begin position="166"/>
        <end position="210"/>
    </location>
</feature>
<keyword evidence="2" id="KW-1133">Transmembrane helix</keyword>
<dbReference type="InterPro" id="IPR011055">
    <property type="entry name" value="Dup_hybrid_motif"/>
</dbReference>
<evidence type="ECO:0000256" key="1">
    <source>
        <dbReference type="ARBA" id="ARBA00022729"/>
    </source>
</evidence>
<accession>A0A1G1XYX7</accession>
<dbReference type="SUPFAM" id="SSF51261">
    <property type="entry name" value="Duplicated hybrid motif"/>
    <property type="match status" value="1"/>
</dbReference>
<evidence type="ECO:0000256" key="2">
    <source>
        <dbReference type="SAM" id="Phobius"/>
    </source>
</evidence>
<dbReference type="Gene3D" id="2.70.70.10">
    <property type="entry name" value="Glucose Permease (Domain IIA)"/>
    <property type="match status" value="1"/>
</dbReference>
<dbReference type="SUPFAM" id="SSF54106">
    <property type="entry name" value="LysM domain"/>
    <property type="match status" value="2"/>
</dbReference>
<dbReference type="CDD" id="cd00118">
    <property type="entry name" value="LysM"/>
    <property type="match status" value="2"/>
</dbReference>
<sequence>MKFITKPLTKVGRFFLLIIILPTYKIYLTIKKIANKFYAPQFIRHKLVHPFSRRYLIHLVIILISFLTLASNLNAYEARRDDLGRGSIVASLVTTQDLGIIEEEGPIANTKRVTRYLGQTGVENKPQLTEGGTGEEAIPSTVTGGAVVKPILSPVEESLRQRDEIVYYTIQLGDTISEIAEKFGVTSNTILWENNLTAYSIIRPGDKLAILPTAGIRHTVVKGDNIEKIAKKYSIDGEAIIEANKLASADDIQIGEKLIIPGGKKPYIAPTYTIRTAWYEPPAKVESSGDMIWPSTCRRLTQYFRWRHSGIDIACGAGKPIYASDSGKVIEAQGGWNGGYGLMITIDHGNGMQTLYGHNSKIYVKVGETVEKGQVIAAEGSTGRSTGPHLHFEVRVGGVRKNPLSYVQ</sequence>
<dbReference type="EMBL" id="MHIC01000017">
    <property type="protein sequence ID" value="OGY45238.1"/>
    <property type="molecule type" value="Genomic_DNA"/>
</dbReference>
<organism evidence="4 5">
    <name type="scientific">Candidatus Buchananbacteria bacterium RIFCSPHIGHO2_01_FULL_39_8</name>
    <dbReference type="NCBI Taxonomy" id="1797533"/>
    <lineage>
        <taxon>Bacteria</taxon>
        <taxon>Candidatus Buchananiibacteriota</taxon>
    </lineage>
</organism>
<dbReference type="InterPro" id="IPR036779">
    <property type="entry name" value="LysM_dom_sf"/>
</dbReference>
<dbReference type="CDD" id="cd12797">
    <property type="entry name" value="M23_peptidase"/>
    <property type="match status" value="1"/>
</dbReference>
<dbReference type="Pfam" id="PF01551">
    <property type="entry name" value="Peptidase_M23"/>
    <property type="match status" value="1"/>
</dbReference>
<dbReference type="InterPro" id="IPR050570">
    <property type="entry name" value="Cell_wall_metabolism_enzyme"/>
</dbReference>
<protein>
    <recommendedName>
        <fullName evidence="3">LysM domain-containing protein</fullName>
    </recommendedName>
</protein>
<keyword evidence="1" id="KW-0732">Signal</keyword>
<evidence type="ECO:0000313" key="4">
    <source>
        <dbReference type="EMBL" id="OGY45238.1"/>
    </source>
</evidence>
<gene>
    <name evidence="4" type="ORF">A2731_01830</name>
</gene>
<comment type="caution">
    <text evidence="4">The sequence shown here is derived from an EMBL/GenBank/DDBJ whole genome shotgun (WGS) entry which is preliminary data.</text>
</comment>
<dbReference type="STRING" id="1797533.A2731_01830"/>
<name>A0A1G1XYX7_9BACT</name>
<feature type="transmembrane region" description="Helical" evidence="2">
    <location>
        <begin position="12"/>
        <end position="30"/>
    </location>
</feature>
<dbReference type="InterPro" id="IPR018392">
    <property type="entry name" value="LysM"/>
</dbReference>
<keyword evidence="2" id="KW-0812">Transmembrane</keyword>
<dbReference type="PANTHER" id="PTHR21666">
    <property type="entry name" value="PEPTIDASE-RELATED"/>
    <property type="match status" value="1"/>
</dbReference>
<dbReference type="PANTHER" id="PTHR21666:SF289">
    <property type="entry name" value="L-ALA--D-GLU ENDOPEPTIDASE"/>
    <property type="match status" value="1"/>
</dbReference>
<keyword evidence="2" id="KW-0472">Membrane</keyword>
<dbReference type="InterPro" id="IPR016047">
    <property type="entry name" value="M23ase_b-sheet_dom"/>
</dbReference>
<dbReference type="PROSITE" id="PS51782">
    <property type="entry name" value="LYSM"/>
    <property type="match status" value="2"/>
</dbReference>
<feature type="transmembrane region" description="Helical" evidence="2">
    <location>
        <begin position="55"/>
        <end position="75"/>
    </location>
</feature>
<dbReference type="AlphaFoldDB" id="A0A1G1XYX7"/>
<proteinExistence type="predicted"/>
<feature type="domain" description="LysM" evidence="3">
    <location>
        <begin position="216"/>
        <end position="260"/>
    </location>
</feature>
<evidence type="ECO:0000313" key="5">
    <source>
        <dbReference type="Proteomes" id="UP000176241"/>
    </source>
</evidence>
<reference evidence="4 5" key="1">
    <citation type="journal article" date="2016" name="Nat. Commun.">
        <title>Thousands of microbial genomes shed light on interconnected biogeochemical processes in an aquifer system.</title>
        <authorList>
            <person name="Anantharaman K."/>
            <person name="Brown C.T."/>
            <person name="Hug L.A."/>
            <person name="Sharon I."/>
            <person name="Castelle C.J."/>
            <person name="Probst A.J."/>
            <person name="Thomas B.C."/>
            <person name="Singh A."/>
            <person name="Wilkins M.J."/>
            <person name="Karaoz U."/>
            <person name="Brodie E.L."/>
            <person name="Williams K.H."/>
            <person name="Hubbard S.S."/>
            <person name="Banfield J.F."/>
        </authorList>
    </citation>
    <scope>NUCLEOTIDE SEQUENCE [LARGE SCALE GENOMIC DNA]</scope>
</reference>